<sequence>MNAVLGFLRFWYDFVVGDDWRVAAAVVAALALTAVLAGQGLAWIILPLVVLAFLGLSVWRVARRSR</sequence>
<gene>
    <name evidence="2" type="ORF">N0D28_12500</name>
</gene>
<keyword evidence="1" id="KW-0812">Transmembrane</keyword>
<keyword evidence="1" id="KW-0472">Membrane</keyword>
<feature type="transmembrane region" description="Helical" evidence="1">
    <location>
        <begin position="20"/>
        <end position="37"/>
    </location>
</feature>
<evidence type="ECO:0000313" key="2">
    <source>
        <dbReference type="EMBL" id="UWX63550.1"/>
    </source>
</evidence>
<feature type="transmembrane region" description="Helical" evidence="1">
    <location>
        <begin position="43"/>
        <end position="62"/>
    </location>
</feature>
<dbReference type="RefSeq" id="WP_260559835.1">
    <property type="nucleotide sequence ID" value="NZ_BAABEC010000181.1"/>
</dbReference>
<evidence type="ECO:0000313" key="3">
    <source>
        <dbReference type="Proteomes" id="UP001060261"/>
    </source>
</evidence>
<protein>
    <submittedName>
        <fullName evidence="2">Uncharacterized protein</fullName>
    </submittedName>
</protein>
<organism evidence="2 3">
    <name type="scientific">Deinococcus rubellus</name>
    <dbReference type="NCBI Taxonomy" id="1889240"/>
    <lineage>
        <taxon>Bacteria</taxon>
        <taxon>Thermotogati</taxon>
        <taxon>Deinococcota</taxon>
        <taxon>Deinococci</taxon>
        <taxon>Deinococcales</taxon>
        <taxon>Deinococcaceae</taxon>
        <taxon>Deinococcus</taxon>
    </lineage>
</organism>
<evidence type="ECO:0000256" key="1">
    <source>
        <dbReference type="SAM" id="Phobius"/>
    </source>
</evidence>
<name>A0ABY5YFD6_9DEIO</name>
<accession>A0ABY5YFD6</accession>
<reference evidence="2" key="1">
    <citation type="submission" date="2022-09" db="EMBL/GenBank/DDBJ databases">
        <title>genome sequence of Deinococcus rubellus.</title>
        <authorList>
            <person name="Srinivasan S."/>
        </authorList>
    </citation>
    <scope>NUCLEOTIDE SEQUENCE</scope>
    <source>
        <strain evidence="2">Ant6</strain>
    </source>
</reference>
<proteinExistence type="predicted"/>
<dbReference type="EMBL" id="CP104213">
    <property type="protein sequence ID" value="UWX63550.1"/>
    <property type="molecule type" value="Genomic_DNA"/>
</dbReference>
<keyword evidence="3" id="KW-1185">Reference proteome</keyword>
<keyword evidence="1" id="KW-1133">Transmembrane helix</keyword>
<dbReference type="Proteomes" id="UP001060261">
    <property type="component" value="Chromosome"/>
</dbReference>